<organism evidence="8 9">
    <name type="scientific">Haloarcula salina</name>
    <dbReference type="NCBI Taxonomy" id="1429914"/>
    <lineage>
        <taxon>Archaea</taxon>
        <taxon>Methanobacteriati</taxon>
        <taxon>Methanobacteriota</taxon>
        <taxon>Stenosarchaea group</taxon>
        <taxon>Halobacteria</taxon>
        <taxon>Halobacteriales</taxon>
        <taxon>Haloarculaceae</taxon>
        <taxon>Haloarcula</taxon>
    </lineage>
</organism>
<dbReference type="InterPro" id="IPR004358">
    <property type="entry name" value="Sig_transdc_His_kin-like_C"/>
</dbReference>
<dbReference type="PROSITE" id="PS50109">
    <property type="entry name" value="HIS_KIN"/>
    <property type="match status" value="1"/>
</dbReference>
<evidence type="ECO:0000259" key="7">
    <source>
        <dbReference type="PROSITE" id="PS50109"/>
    </source>
</evidence>
<dbReference type="InterPro" id="IPR035965">
    <property type="entry name" value="PAS-like_dom_sf"/>
</dbReference>
<feature type="domain" description="Histidine kinase" evidence="7">
    <location>
        <begin position="314"/>
        <end position="506"/>
    </location>
</feature>
<dbReference type="CDD" id="cd00082">
    <property type="entry name" value="HisKA"/>
    <property type="match status" value="1"/>
</dbReference>
<dbReference type="EMBL" id="JAHQXE010000003">
    <property type="protein sequence ID" value="MBV0902614.1"/>
    <property type="molecule type" value="Genomic_DNA"/>
</dbReference>
<evidence type="ECO:0000256" key="6">
    <source>
        <dbReference type="ARBA" id="ARBA00023012"/>
    </source>
</evidence>
<gene>
    <name evidence="8" type="ORF">KTS37_12530</name>
</gene>
<dbReference type="SUPFAM" id="SSF55785">
    <property type="entry name" value="PYP-like sensor domain (PAS domain)"/>
    <property type="match status" value="1"/>
</dbReference>
<dbReference type="InterPro" id="IPR005467">
    <property type="entry name" value="His_kinase_dom"/>
</dbReference>
<dbReference type="Proteomes" id="UP001166304">
    <property type="component" value="Unassembled WGS sequence"/>
</dbReference>
<dbReference type="PANTHER" id="PTHR43711:SF1">
    <property type="entry name" value="HISTIDINE KINASE 1"/>
    <property type="match status" value="1"/>
</dbReference>
<evidence type="ECO:0000313" key="8">
    <source>
        <dbReference type="EMBL" id="MBV0902614.1"/>
    </source>
</evidence>
<dbReference type="InterPro" id="IPR036890">
    <property type="entry name" value="HATPase_C_sf"/>
</dbReference>
<evidence type="ECO:0000256" key="4">
    <source>
        <dbReference type="ARBA" id="ARBA00022679"/>
    </source>
</evidence>
<dbReference type="SUPFAM" id="SSF55874">
    <property type="entry name" value="ATPase domain of HSP90 chaperone/DNA topoisomerase II/histidine kinase"/>
    <property type="match status" value="1"/>
</dbReference>
<dbReference type="InterPro" id="IPR003661">
    <property type="entry name" value="HisK_dim/P_dom"/>
</dbReference>
<dbReference type="InterPro" id="IPR050736">
    <property type="entry name" value="Sensor_HK_Regulatory"/>
</dbReference>
<dbReference type="SUPFAM" id="SSF52172">
    <property type="entry name" value="CheY-like"/>
    <property type="match status" value="1"/>
</dbReference>
<dbReference type="Gene3D" id="3.30.450.20">
    <property type="entry name" value="PAS domain"/>
    <property type="match status" value="1"/>
</dbReference>
<evidence type="ECO:0000256" key="5">
    <source>
        <dbReference type="ARBA" id="ARBA00022777"/>
    </source>
</evidence>
<reference evidence="8" key="1">
    <citation type="submission" date="2021-06" db="EMBL/GenBank/DDBJ databases">
        <title>New haloarchaea isolates fom saline soil.</title>
        <authorList>
            <person name="Duran-Viseras A."/>
            <person name="Sanchez-Porro C.S."/>
            <person name="Ventosa A."/>
        </authorList>
    </citation>
    <scope>NUCLEOTIDE SEQUENCE</scope>
    <source>
        <strain evidence="8">JCM 18369</strain>
    </source>
</reference>
<evidence type="ECO:0000256" key="3">
    <source>
        <dbReference type="ARBA" id="ARBA00022553"/>
    </source>
</evidence>
<evidence type="ECO:0000256" key="1">
    <source>
        <dbReference type="ARBA" id="ARBA00000085"/>
    </source>
</evidence>
<dbReference type="Gene3D" id="1.10.287.130">
    <property type="match status" value="1"/>
</dbReference>
<dbReference type="Pfam" id="PF00512">
    <property type="entry name" value="HisKA"/>
    <property type="match status" value="1"/>
</dbReference>
<sequence length="514" mass="56752">MRRPMGSEVGDPVSVRYVGGGWNDDRTRRAVEVLESESAIRSVQRSPTTADAIERCASVPVDCVVCEFDAPAVDGPSVLDAVTDGIPFVAVFDTGDGSRATTALERGATRTLRRPADATRWPAVLVSTVRDAVEQRRLVEHSGDAEKRYRSLFENNPHIIWEEDYSASKRRLDEITARVDDLEAHLETSPEVVRELMADIDIIDVNENALAYYDAPSKEALLTNLDRVFTDAAYESAAGMWLALADGERTYRWETVGRTLSGERKHEIIELNVPAEYADTLERVYLTAMDITDRKRQERELQRQRDRLDEFASVVSHDLRNPLTVAEGHLDLAMEDCDSQRLADVARAHDRMRSLVDDLLALARDGRLVDDPDPVPLSVVVDACWDSVETGAAALVVDTDRTVRADEVRLKQLFENLIRNAVEHAGDDVTVTVGDVDEPDRWGFYVEDDGPGIPAEDREAVVDAGYTTVESGTGFGLAIVKQVADAHGWALTITECEEGGARFEVTGVDVVSLG</sequence>
<dbReference type="InterPro" id="IPR036097">
    <property type="entry name" value="HisK_dim/P_sf"/>
</dbReference>
<dbReference type="SUPFAM" id="SSF47384">
    <property type="entry name" value="Homodimeric domain of signal transducing histidine kinase"/>
    <property type="match status" value="1"/>
</dbReference>
<dbReference type="EC" id="2.7.13.3" evidence="2"/>
<dbReference type="Gene3D" id="3.40.50.2300">
    <property type="match status" value="1"/>
</dbReference>
<protein>
    <recommendedName>
        <fullName evidence="2">histidine kinase</fullName>
        <ecNumber evidence="2">2.7.13.3</ecNumber>
    </recommendedName>
</protein>
<dbReference type="InterPro" id="IPR011006">
    <property type="entry name" value="CheY-like_superfamily"/>
</dbReference>
<evidence type="ECO:0000256" key="2">
    <source>
        <dbReference type="ARBA" id="ARBA00012438"/>
    </source>
</evidence>
<dbReference type="CDD" id="cd00075">
    <property type="entry name" value="HATPase"/>
    <property type="match status" value="1"/>
</dbReference>
<dbReference type="AlphaFoldDB" id="A0AA41G2V9"/>
<dbReference type="PANTHER" id="PTHR43711">
    <property type="entry name" value="TWO-COMPONENT HISTIDINE KINASE"/>
    <property type="match status" value="1"/>
</dbReference>
<keyword evidence="5" id="KW-0418">Kinase</keyword>
<keyword evidence="6" id="KW-0902">Two-component regulatory system</keyword>
<name>A0AA41G2V9_9EURY</name>
<comment type="catalytic activity">
    <reaction evidence="1">
        <text>ATP + protein L-histidine = ADP + protein N-phospho-L-histidine.</text>
        <dbReference type="EC" id="2.7.13.3"/>
    </reaction>
</comment>
<dbReference type="PRINTS" id="PR00344">
    <property type="entry name" value="BCTRLSENSOR"/>
</dbReference>
<dbReference type="Pfam" id="PF02518">
    <property type="entry name" value="HATPase_c"/>
    <property type="match status" value="1"/>
</dbReference>
<keyword evidence="3" id="KW-0597">Phosphoprotein</keyword>
<dbReference type="SMART" id="SM00388">
    <property type="entry name" value="HisKA"/>
    <property type="match status" value="1"/>
</dbReference>
<keyword evidence="9" id="KW-1185">Reference proteome</keyword>
<dbReference type="SMART" id="SM00387">
    <property type="entry name" value="HATPase_c"/>
    <property type="match status" value="1"/>
</dbReference>
<keyword evidence="4" id="KW-0808">Transferase</keyword>
<dbReference type="Gene3D" id="3.30.565.10">
    <property type="entry name" value="Histidine kinase-like ATPase, C-terminal domain"/>
    <property type="match status" value="1"/>
</dbReference>
<dbReference type="InterPro" id="IPR003594">
    <property type="entry name" value="HATPase_dom"/>
</dbReference>
<accession>A0AA41G2V9</accession>
<comment type="caution">
    <text evidence="8">The sequence shown here is derived from an EMBL/GenBank/DDBJ whole genome shotgun (WGS) entry which is preliminary data.</text>
</comment>
<evidence type="ECO:0000313" key="9">
    <source>
        <dbReference type="Proteomes" id="UP001166304"/>
    </source>
</evidence>
<proteinExistence type="predicted"/>
<dbReference type="GO" id="GO:0000155">
    <property type="term" value="F:phosphorelay sensor kinase activity"/>
    <property type="evidence" value="ECO:0007669"/>
    <property type="project" value="InterPro"/>
</dbReference>